<accession>A0ABV8CEI5</accession>
<name>A0ABV8CEI5_9GAMM</name>
<keyword evidence="2" id="KW-1185">Reference proteome</keyword>
<comment type="caution">
    <text evidence="1">The sequence shown here is derived from an EMBL/GenBank/DDBJ whole genome shotgun (WGS) entry which is preliminary data.</text>
</comment>
<evidence type="ECO:0008006" key="3">
    <source>
        <dbReference type="Google" id="ProtNLM"/>
    </source>
</evidence>
<reference evidence="2" key="1">
    <citation type="journal article" date="2019" name="Int. J. Syst. Evol. Microbiol.">
        <title>The Global Catalogue of Microorganisms (GCM) 10K type strain sequencing project: providing services to taxonomists for standard genome sequencing and annotation.</title>
        <authorList>
            <consortium name="The Broad Institute Genomics Platform"/>
            <consortium name="The Broad Institute Genome Sequencing Center for Infectious Disease"/>
            <person name="Wu L."/>
            <person name="Ma J."/>
        </authorList>
    </citation>
    <scope>NUCLEOTIDE SEQUENCE [LARGE SCALE GENOMIC DNA]</scope>
    <source>
        <strain evidence="2">CCUG 59858</strain>
    </source>
</reference>
<dbReference type="EMBL" id="JBHSAB010000006">
    <property type="protein sequence ID" value="MFC3908564.1"/>
    <property type="molecule type" value="Genomic_DNA"/>
</dbReference>
<dbReference type="RefSeq" id="WP_382341966.1">
    <property type="nucleotide sequence ID" value="NZ_JBHSAB010000006.1"/>
</dbReference>
<evidence type="ECO:0000313" key="2">
    <source>
        <dbReference type="Proteomes" id="UP001595758"/>
    </source>
</evidence>
<organism evidence="1 2">
    <name type="scientific">Legionella dresdenensis</name>
    <dbReference type="NCBI Taxonomy" id="450200"/>
    <lineage>
        <taxon>Bacteria</taxon>
        <taxon>Pseudomonadati</taxon>
        <taxon>Pseudomonadota</taxon>
        <taxon>Gammaproteobacteria</taxon>
        <taxon>Legionellales</taxon>
        <taxon>Legionellaceae</taxon>
        <taxon>Legionella</taxon>
    </lineage>
</organism>
<gene>
    <name evidence="1" type="ORF">ACFORL_05680</name>
</gene>
<dbReference type="Proteomes" id="UP001595758">
    <property type="component" value="Unassembled WGS sequence"/>
</dbReference>
<proteinExistence type="predicted"/>
<protein>
    <recommendedName>
        <fullName evidence="3">Substrate of the Dot/Icm secretion system</fullName>
    </recommendedName>
</protein>
<evidence type="ECO:0000313" key="1">
    <source>
        <dbReference type="EMBL" id="MFC3908564.1"/>
    </source>
</evidence>
<sequence length="504" mass="56448">MNNEIQEETQPAMPEEAWKMLETFKDIFVHPDFFEKGLVVISPPASPDMPRSSETLRINEREYVIFNQNKEKWGDSPTPESRSINKTKKLATELSRYAKQQNQTDFAVHNNAGIYNKQRREEIFLPLTVATTDSSVQCYAYPWLGRGGNMPQFKGAARFVSAGCMFGATLSGKTNTQKEITLINHKLPLEKDEIITEVIYDKQSQNPFEETLFQEFEKTCCIIDALCQQNKPKQLLYHLPLYDYLLFGVKLVLQNRMTHDALSTLTKAVVEKAAFYRVKLLEICQPHNIELTITSPFEGLFTEFDPNAPAQSLWTQLGLATEEQSVPHDHAEAELTQSLLERLQTANHNQKQQQIWQTLVALEKNPITDIEGLFKVANAVILAEASQGQGDYETCSLLPLSEKQIQVQYDGYVAMAANAAGKGKKSIAAIVNITMFEPVITYSPTTKGLLFYMACCLKSLATLIKDHQILKSASQKLGLFASSSNIPTEASHLKTPGTSPGLNG</sequence>